<evidence type="ECO:0000259" key="5">
    <source>
        <dbReference type="Pfam" id="PF02934"/>
    </source>
</evidence>
<dbReference type="InterPro" id="IPR017958">
    <property type="entry name" value="Gln-tRNA_amidoTrfase_suB_CS"/>
</dbReference>
<feature type="non-terminal residue" evidence="6">
    <location>
        <position position="1"/>
    </location>
</feature>
<keyword evidence="1" id="KW-0436">Ligase</keyword>
<protein>
    <recommendedName>
        <fullName evidence="5">Aspartyl/Glutamyl-tRNA(Gln) amidotransferase subunit B/E catalytic domain-containing protein</fullName>
    </recommendedName>
</protein>
<dbReference type="InterPro" id="IPR017959">
    <property type="entry name" value="Asn/Gln-tRNA_amidoTrfase_suB/E"/>
</dbReference>
<gene>
    <name evidence="6" type="ORF">METZ01_LOCUS390033</name>
</gene>
<proteinExistence type="predicted"/>
<evidence type="ECO:0000256" key="3">
    <source>
        <dbReference type="ARBA" id="ARBA00022840"/>
    </source>
</evidence>
<dbReference type="Pfam" id="PF02934">
    <property type="entry name" value="GatB_N"/>
    <property type="match status" value="1"/>
</dbReference>
<organism evidence="6">
    <name type="scientific">marine metagenome</name>
    <dbReference type="NCBI Taxonomy" id="408172"/>
    <lineage>
        <taxon>unclassified sequences</taxon>
        <taxon>metagenomes</taxon>
        <taxon>ecological metagenomes</taxon>
    </lineage>
</organism>
<dbReference type="PANTHER" id="PTHR11659:SF0">
    <property type="entry name" value="GLUTAMYL-TRNA(GLN) AMIDOTRANSFERASE SUBUNIT B, MITOCHONDRIAL"/>
    <property type="match status" value="1"/>
</dbReference>
<dbReference type="InterPro" id="IPR004413">
    <property type="entry name" value="GatB"/>
</dbReference>
<dbReference type="AlphaFoldDB" id="A0A382USD6"/>
<evidence type="ECO:0000256" key="4">
    <source>
        <dbReference type="ARBA" id="ARBA00022917"/>
    </source>
</evidence>
<dbReference type="SUPFAM" id="SSF55931">
    <property type="entry name" value="Glutamine synthetase/guanido kinase"/>
    <property type="match status" value="1"/>
</dbReference>
<dbReference type="GO" id="GO:0006412">
    <property type="term" value="P:translation"/>
    <property type="evidence" value="ECO:0007669"/>
    <property type="project" value="UniProtKB-KW"/>
</dbReference>
<evidence type="ECO:0000256" key="1">
    <source>
        <dbReference type="ARBA" id="ARBA00022598"/>
    </source>
</evidence>
<dbReference type="InterPro" id="IPR014746">
    <property type="entry name" value="Gln_synth/guanido_kin_cat_dom"/>
</dbReference>
<dbReference type="PANTHER" id="PTHR11659">
    <property type="entry name" value="GLUTAMYL-TRNA GLN AMIDOTRANSFERASE SUBUNIT B MITOCHONDRIAL AND PROKARYOTIC PET112-RELATED"/>
    <property type="match status" value="1"/>
</dbReference>
<dbReference type="NCBIfam" id="NF004012">
    <property type="entry name" value="PRK05477.1-2"/>
    <property type="match status" value="1"/>
</dbReference>
<feature type="domain" description="Aspartyl/Glutamyl-tRNA(Gln) amidotransferase subunit B/E catalytic" evidence="5">
    <location>
        <begin position="12"/>
        <end position="290"/>
    </location>
</feature>
<keyword evidence="2" id="KW-0547">Nucleotide-binding</keyword>
<dbReference type="NCBIfam" id="NF004014">
    <property type="entry name" value="PRK05477.1-4"/>
    <property type="match status" value="1"/>
</dbReference>
<dbReference type="GO" id="GO:0005524">
    <property type="term" value="F:ATP binding"/>
    <property type="evidence" value="ECO:0007669"/>
    <property type="project" value="UniProtKB-KW"/>
</dbReference>
<dbReference type="EMBL" id="UINC01146451">
    <property type="protein sequence ID" value="SVD37179.1"/>
    <property type="molecule type" value="Genomic_DNA"/>
</dbReference>
<evidence type="ECO:0000256" key="2">
    <source>
        <dbReference type="ARBA" id="ARBA00022741"/>
    </source>
</evidence>
<keyword evidence="4" id="KW-0648">Protein biosynthesis</keyword>
<dbReference type="GO" id="GO:0050567">
    <property type="term" value="F:glutaminyl-tRNA synthase (glutamine-hydrolyzing) activity"/>
    <property type="evidence" value="ECO:0007669"/>
    <property type="project" value="TreeGrafter"/>
</dbReference>
<sequence length="290" mass="32677">NLTKGNKYDWETVIGLEIHAQVKSNSKLFSNSSTVFGSKPNSQVSLVDAAMPGMLPVINKYCIEQAVKTGIGLNAKINNYSVFDRKNYFYADLPQGYQISQYKYPIVGEGKVTIDFKDGSSKDIRIVRLHLEQDAGKSLHDQNPTKTYVDLNRSGVALMEIVSEPDIRSADEAGLYISKIRSILMYLDTCDGNMQEGSLRADVNISIRKPGDEYGTRCEIKNLNSIKFIKQAINYEVKRQIEILEEGGVIEQNTLLFNTSTGKTRPMRSKEEAHDYRYFPDPDLLPLDID</sequence>
<dbReference type="GO" id="GO:0070681">
    <property type="term" value="P:glutaminyl-tRNAGln biosynthesis via transamidation"/>
    <property type="evidence" value="ECO:0007669"/>
    <property type="project" value="TreeGrafter"/>
</dbReference>
<reference evidence="6" key="1">
    <citation type="submission" date="2018-05" db="EMBL/GenBank/DDBJ databases">
        <authorList>
            <person name="Lanie J.A."/>
            <person name="Ng W.-L."/>
            <person name="Kazmierczak K.M."/>
            <person name="Andrzejewski T.M."/>
            <person name="Davidsen T.M."/>
            <person name="Wayne K.J."/>
            <person name="Tettelin H."/>
            <person name="Glass J.I."/>
            <person name="Rusch D."/>
            <person name="Podicherti R."/>
            <person name="Tsui H.-C.T."/>
            <person name="Winkler M.E."/>
        </authorList>
    </citation>
    <scope>NUCLEOTIDE SEQUENCE</scope>
</reference>
<evidence type="ECO:0000313" key="6">
    <source>
        <dbReference type="EMBL" id="SVD37179.1"/>
    </source>
</evidence>
<dbReference type="NCBIfam" id="TIGR00133">
    <property type="entry name" value="gatB"/>
    <property type="match status" value="1"/>
</dbReference>
<accession>A0A382USD6</accession>
<name>A0A382USD6_9ZZZZ</name>
<keyword evidence="3" id="KW-0067">ATP-binding</keyword>
<dbReference type="PROSITE" id="PS01234">
    <property type="entry name" value="GATB"/>
    <property type="match status" value="1"/>
</dbReference>
<feature type="non-terminal residue" evidence="6">
    <location>
        <position position="290"/>
    </location>
</feature>
<dbReference type="InterPro" id="IPR006075">
    <property type="entry name" value="Asn/Gln-tRNA_Trfase_suB/E_cat"/>
</dbReference>